<dbReference type="EMBL" id="JAPDGR010003641">
    <property type="protein sequence ID" value="KAJ2970511.1"/>
    <property type="molecule type" value="Genomic_DNA"/>
</dbReference>
<evidence type="ECO:0000313" key="1">
    <source>
        <dbReference type="EMBL" id="KAJ2970511.1"/>
    </source>
</evidence>
<keyword evidence="2" id="KW-1185">Reference proteome</keyword>
<name>A0ACC1MW82_9PEZI</name>
<organism evidence="1 2">
    <name type="scientific">Xylaria curta</name>
    <dbReference type="NCBI Taxonomy" id="42375"/>
    <lineage>
        <taxon>Eukaryota</taxon>
        <taxon>Fungi</taxon>
        <taxon>Dikarya</taxon>
        <taxon>Ascomycota</taxon>
        <taxon>Pezizomycotina</taxon>
        <taxon>Sordariomycetes</taxon>
        <taxon>Xylariomycetidae</taxon>
        <taxon>Xylariales</taxon>
        <taxon>Xylariaceae</taxon>
        <taxon>Xylaria</taxon>
    </lineage>
</organism>
<accession>A0ACC1MW82</accession>
<reference evidence="1" key="1">
    <citation type="submission" date="2022-10" db="EMBL/GenBank/DDBJ databases">
        <title>Genome Sequence of Xylaria curta.</title>
        <authorList>
            <person name="Buettner E."/>
        </authorList>
    </citation>
    <scope>NUCLEOTIDE SEQUENCE</scope>
    <source>
        <strain evidence="1">Babe10</strain>
    </source>
</reference>
<comment type="caution">
    <text evidence="1">The sequence shown here is derived from an EMBL/GenBank/DDBJ whole genome shotgun (WGS) entry which is preliminary data.</text>
</comment>
<proteinExistence type="predicted"/>
<dbReference type="Proteomes" id="UP001143856">
    <property type="component" value="Unassembled WGS sequence"/>
</dbReference>
<sequence length="154" mass="16929">MATCAQWKLEPRERYTEGFAGVKTRKPLLVIGNTYDSATSIKSARNISETLEGSVLLEHGGFGHATIQHPSLCTARAIQNFFRNGTLPEHGTLCDPVAPPFTFAVSGPTWQALFPELGFELPGGNSSQSSRIQRRGRTEDVLMKVGRRPNGPFW</sequence>
<gene>
    <name evidence="1" type="ORF">NUW58_g9672</name>
</gene>
<protein>
    <submittedName>
        <fullName evidence="1">Uncharacterized protein</fullName>
    </submittedName>
</protein>
<evidence type="ECO:0000313" key="2">
    <source>
        <dbReference type="Proteomes" id="UP001143856"/>
    </source>
</evidence>